<feature type="compositionally biased region" description="Basic and acidic residues" evidence="9">
    <location>
        <begin position="540"/>
        <end position="550"/>
    </location>
</feature>
<dbReference type="eggNOG" id="KOG1812">
    <property type="taxonomic scope" value="Eukaryota"/>
</dbReference>
<dbReference type="GO" id="GO:0061630">
    <property type="term" value="F:ubiquitin protein ligase activity"/>
    <property type="evidence" value="ECO:0007669"/>
    <property type="project" value="UniProtKB-EC"/>
</dbReference>
<comment type="catalytic activity">
    <reaction evidence="1">
        <text>[E2 ubiquitin-conjugating enzyme]-S-ubiquitinyl-L-cysteine + [acceptor protein]-L-lysine = [E2 ubiquitin-conjugating enzyme]-L-cysteine + [acceptor protein]-N(6)-ubiquitinyl-L-lysine.</text>
        <dbReference type="EC" id="2.3.2.31"/>
    </reaction>
</comment>
<keyword evidence="8" id="KW-0862">Zinc</keyword>
<dbReference type="AlphaFoldDB" id="G9MIV1"/>
<feature type="domain" description="RING-type" evidence="10">
    <location>
        <begin position="88"/>
        <end position="291"/>
    </location>
</feature>
<organism evidence="11 12">
    <name type="scientific">Hypocrea virens (strain Gv29-8 / FGSC 10586)</name>
    <name type="common">Gliocladium virens</name>
    <name type="synonym">Trichoderma virens</name>
    <dbReference type="NCBI Taxonomy" id="413071"/>
    <lineage>
        <taxon>Eukaryota</taxon>
        <taxon>Fungi</taxon>
        <taxon>Dikarya</taxon>
        <taxon>Ascomycota</taxon>
        <taxon>Pezizomycotina</taxon>
        <taxon>Sordariomycetes</taxon>
        <taxon>Hypocreomycetidae</taxon>
        <taxon>Hypocreales</taxon>
        <taxon>Hypocreaceae</taxon>
        <taxon>Trichoderma</taxon>
    </lineage>
</organism>
<evidence type="ECO:0000256" key="2">
    <source>
        <dbReference type="ARBA" id="ARBA00012251"/>
    </source>
</evidence>
<dbReference type="InterPro" id="IPR002867">
    <property type="entry name" value="IBR_dom"/>
</dbReference>
<evidence type="ECO:0000256" key="5">
    <source>
        <dbReference type="ARBA" id="ARBA00022737"/>
    </source>
</evidence>
<dbReference type="HOGENOM" id="CLU_495277_0_0_1"/>
<feature type="region of interest" description="Disordered" evidence="9">
    <location>
        <begin position="523"/>
        <end position="550"/>
    </location>
</feature>
<keyword evidence="6" id="KW-0863">Zinc-finger</keyword>
<evidence type="ECO:0000313" key="11">
    <source>
        <dbReference type="EMBL" id="EHK25417.1"/>
    </source>
</evidence>
<dbReference type="OMA" id="CSCTTIT"/>
<dbReference type="SUPFAM" id="SSF57850">
    <property type="entry name" value="RING/U-box"/>
    <property type="match status" value="1"/>
</dbReference>
<keyword evidence="7" id="KW-0833">Ubl conjugation pathway</keyword>
<dbReference type="Pfam" id="PF01485">
    <property type="entry name" value="IBR"/>
    <property type="match status" value="2"/>
</dbReference>
<feature type="region of interest" description="Disordered" evidence="9">
    <location>
        <begin position="1"/>
        <end position="23"/>
    </location>
</feature>
<dbReference type="STRING" id="413071.G9MIV1"/>
<keyword evidence="5" id="KW-0677">Repeat</keyword>
<dbReference type="EMBL" id="ABDF02000003">
    <property type="protein sequence ID" value="EHK25417.1"/>
    <property type="molecule type" value="Genomic_DNA"/>
</dbReference>
<proteinExistence type="predicted"/>
<protein>
    <recommendedName>
        <fullName evidence="2">RBR-type E3 ubiquitin transferase</fullName>
        <ecNumber evidence="2">2.3.2.31</ecNumber>
    </recommendedName>
</protein>
<dbReference type="OrthoDB" id="10009520at2759"/>
<evidence type="ECO:0000259" key="10">
    <source>
        <dbReference type="PROSITE" id="PS51873"/>
    </source>
</evidence>
<dbReference type="SMART" id="SM00647">
    <property type="entry name" value="IBR"/>
    <property type="match status" value="2"/>
</dbReference>
<dbReference type="GO" id="GO:0008270">
    <property type="term" value="F:zinc ion binding"/>
    <property type="evidence" value="ECO:0007669"/>
    <property type="project" value="UniProtKB-KW"/>
</dbReference>
<dbReference type="VEuPathDB" id="FungiDB:TRIVIDRAFT_198383"/>
<reference evidence="11 12" key="1">
    <citation type="journal article" date="2011" name="Genome Biol.">
        <title>Comparative genome sequence analysis underscores mycoparasitism as the ancestral life style of Trichoderma.</title>
        <authorList>
            <person name="Kubicek C.P."/>
            <person name="Herrera-Estrella A."/>
            <person name="Seidl-Seiboth V."/>
            <person name="Martinez D.A."/>
            <person name="Druzhinina I.S."/>
            <person name="Thon M."/>
            <person name="Zeilinger S."/>
            <person name="Casas-Flores S."/>
            <person name="Horwitz B.A."/>
            <person name="Mukherjee P.K."/>
            <person name="Mukherjee M."/>
            <person name="Kredics L."/>
            <person name="Alcaraz L.D."/>
            <person name="Aerts A."/>
            <person name="Antal Z."/>
            <person name="Atanasova L."/>
            <person name="Cervantes-Badillo M.G."/>
            <person name="Challacombe J."/>
            <person name="Chertkov O."/>
            <person name="McCluskey K."/>
            <person name="Coulpier F."/>
            <person name="Deshpande N."/>
            <person name="von Doehren H."/>
            <person name="Ebbole D.J."/>
            <person name="Esquivel-Naranjo E.U."/>
            <person name="Fekete E."/>
            <person name="Flipphi M."/>
            <person name="Glaser F."/>
            <person name="Gomez-Rodriguez E.Y."/>
            <person name="Gruber S."/>
            <person name="Han C."/>
            <person name="Henrissat B."/>
            <person name="Hermosa R."/>
            <person name="Hernandez-Onate M."/>
            <person name="Karaffa L."/>
            <person name="Kosti I."/>
            <person name="Le Crom S."/>
            <person name="Lindquist E."/>
            <person name="Lucas S."/>
            <person name="Luebeck M."/>
            <person name="Luebeck P.S."/>
            <person name="Margeot A."/>
            <person name="Metz B."/>
            <person name="Misra M."/>
            <person name="Nevalainen H."/>
            <person name="Omann M."/>
            <person name="Packer N."/>
            <person name="Perrone G."/>
            <person name="Uresti-Rivera E.E."/>
            <person name="Salamov A."/>
            <person name="Schmoll M."/>
            <person name="Seiboth B."/>
            <person name="Shapiro H."/>
            <person name="Sukno S."/>
            <person name="Tamayo-Ramos J.A."/>
            <person name="Tisch D."/>
            <person name="Wiest A."/>
            <person name="Wilkinson H.H."/>
            <person name="Zhang M."/>
            <person name="Coutinho P.M."/>
            <person name="Kenerley C.M."/>
            <person name="Monte E."/>
            <person name="Baker S.E."/>
            <person name="Grigoriev I.V."/>
        </authorList>
    </citation>
    <scope>NUCLEOTIDE SEQUENCE [LARGE SCALE GENOMIC DNA]</scope>
    <source>
        <strain evidence="12">Gv29-8 / FGSC 10586</strain>
    </source>
</reference>
<accession>G9MIV1</accession>
<dbReference type="EC" id="2.3.2.31" evidence="2"/>
<keyword evidence="4" id="KW-0479">Metal-binding</keyword>
<evidence type="ECO:0000256" key="8">
    <source>
        <dbReference type="ARBA" id="ARBA00022833"/>
    </source>
</evidence>
<comment type="caution">
    <text evidence="11">The sequence shown here is derived from an EMBL/GenBank/DDBJ whole genome shotgun (WGS) entry which is preliminary data.</text>
</comment>
<sequence>MSNRPNNRLLPAAESGPERPRPIEQLHPVLLSVVDLSRIMTDDEIAEERLQSPQVQDLRRPVRLSGDEIRLLLRGSPGPEDDTEEGEVQDGCIVCFAQSDVSVPCGCHYCGRCLRENIRVGLRSEVDFPPGCCRPFDEATIRLAGRPALVHLFSQLSAEYAVPAGERLYCHDPGCSSFIQPRAIQPAALDEDDATPVGTCPSCHKATCAACGGRSHRGLPCREDEDEEALWDMMDDQGLVGCPECGVVIALKEGCNHMTCVCTAQFCYLCGLDWEQQCSCPQYNGFHLRVPVRQRPGRRPIRRGGRAHLAGGAGGMTRIPQLRYDPDDEVALAAVDFAPIGIPAPAAALNQVPDREPEPIIRHNAAEDMEIPLHRNAPRRPQLRHHVPAVRPNLFNGGPVDLMPFPPLPLFPEEFPPIPGAFPSDLPPHFLPHFHPLDRPLDHDNPAPNHPPNRPFNNWPLEVPRQVDVMPDELEQAIQRLRIVEAVLQDQHSANVRREAAIIEEIARETQRTEEIKVSNAMNQLDHPEDAEELTWGDINRIKKQSDGEE</sequence>
<dbReference type="InterPro" id="IPR044066">
    <property type="entry name" value="TRIAD_supradom"/>
</dbReference>
<name>G9MIV1_HYPVG</name>
<dbReference type="CDD" id="cd22584">
    <property type="entry name" value="Rcat_RBR_unk"/>
    <property type="match status" value="1"/>
</dbReference>
<evidence type="ECO:0000313" key="12">
    <source>
        <dbReference type="Proteomes" id="UP000007115"/>
    </source>
</evidence>
<evidence type="ECO:0000256" key="1">
    <source>
        <dbReference type="ARBA" id="ARBA00001798"/>
    </source>
</evidence>
<keyword evidence="12" id="KW-1185">Reference proteome</keyword>
<dbReference type="PROSITE" id="PS51873">
    <property type="entry name" value="TRIAD"/>
    <property type="match status" value="1"/>
</dbReference>
<dbReference type="Proteomes" id="UP000007115">
    <property type="component" value="Unassembled WGS sequence"/>
</dbReference>
<feature type="region of interest" description="Disordered" evidence="9">
    <location>
        <begin position="438"/>
        <end position="458"/>
    </location>
</feature>
<dbReference type="Gene3D" id="1.20.120.1750">
    <property type="match status" value="1"/>
</dbReference>
<dbReference type="RefSeq" id="XP_013959625.1">
    <property type="nucleotide sequence ID" value="XM_014104150.1"/>
</dbReference>
<keyword evidence="3" id="KW-0808">Transferase</keyword>
<dbReference type="CDD" id="cd20335">
    <property type="entry name" value="BRcat_RBR"/>
    <property type="match status" value="1"/>
</dbReference>
<evidence type="ECO:0000256" key="7">
    <source>
        <dbReference type="ARBA" id="ARBA00022786"/>
    </source>
</evidence>
<evidence type="ECO:0000256" key="3">
    <source>
        <dbReference type="ARBA" id="ARBA00022679"/>
    </source>
</evidence>
<evidence type="ECO:0000256" key="6">
    <source>
        <dbReference type="ARBA" id="ARBA00022771"/>
    </source>
</evidence>
<evidence type="ECO:0000256" key="4">
    <source>
        <dbReference type="ARBA" id="ARBA00022723"/>
    </source>
</evidence>
<gene>
    <name evidence="11" type="ORF">TRIVIDRAFT_198383</name>
</gene>
<dbReference type="GeneID" id="25790031"/>
<dbReference type="InParanoid" id="G9MIV1"/>
<dbReference type="PANTHER" id="PTHR11685">
    <property type="entry name" value="RBR FAMILY RING FINGER AND IBR DOMAIN-CONTAINING"/>
    <property type="match status" value="1"/>
</dbReference>
<evidence type="ECO:0000256" key="9">
    <source>
        <dbReference type="SAM" id="MobiDB-lite"/>
    </source>
</evidence>
<dbReference type="GO" id="GO:0016567">
    <property type="term" value="P:protein ubiquitination"/>
    <property type="evidence" value="ECO:0007669"/>
    <property type="project" value="InterPro"/>
</dbReference>
<dbReference type="InterPro" id="IPR031127">
    <property type="entry name" value="E3_UB_ligase_RBR"/>
</dbReference>